<dbReference type="STRING" id="285568.AQJ66_25785"/>
<evidence type="ECO:0000256" key="1">
    <source>
        <dbReference type="SAM" id="MobiDB-lite"/>
    </source>
</evidence>
<evidence type="ECO:0000313" key="3">
    <source>
        <dbReference type="Proteomes" id="UP000053024"/>
    </source>
</evidence>
<sequence length="245" mass="25518">MRTGTRGTTSRQSVRPGRQLRALPDVPGDAAEPAADRREVAVRLGDHAPGAAGLAEHEGGAQRLLRLQQAQLGLQQVEDGHDVEGAGVAVLLGEVQQDQGQQGARGAGQLGRLVVAETQRRGRRGLPHDVGQGDHLAHPAGDPVGGLHDLLVAHPAHGERLEQRVVDRLDGVGWGLGQQQAGVGAVLQERLQRAQEQVPAHDPVGGRGLLGLGGEPPAGLAQQPAPGRVQRRAPPPPRRSAAARA</sequence>
<name>A0A101SUP8_9ACTN</name>
<feature type="region of interest" description="Disordered" evidence="1">
    <location>
        <begin position="1"/>
        <end position="37"/>
    </location>
</feature>
<organism evidence="2 3">
    <name type="scientific">Streptomyces bungoensis</name>
    <dbReference type="NCBI Taxonomy" id="285568"/>
    <lineage>
        <taxon>Bacteria</taxon>
        <taxon>Bacillati</taxon>
        <taxon>Actinomycetota</taxon>
        <taxon>Actinomycetes</taxon>
        <taxon>Kitasatosporales</taxon>
        <taxon>Streptomycetaceae</taxon>
        <taxon>Streptomyces</taxon>
    </lineage>
</organism>
<feature type="compositionally biased region" description="Gly residues" evidence="1">
    <location>
        <begin position="205"/>
        <end position="216"/>
    </location>
</feature>
<accession>A0A101SUP8</accession>
<reference evidence="2 3" key="1">
    <citation type="submission" date="2015-10" db="EMBL/GenBank/DDBJ databases">
        <title>Draft genome sequence of Streptomyces bungoensis DSM 41781, type strain for the species Streptomyces bungoensis.</title>
        <authorList>
            <person name="Ruckert C."/>
            <person name="Winkler A."/>
            <person name="Kalinowski J."/>
            <person name="Kampfer P."/>
            <person name="Glaeser S."/>
        </authorList>
    </citation>
    <scope>NUCLEOTIDE SEQUENCE [LARGE SCALE GENOMIC DNA]</scope>
    <source>
        <strain evidence="2 3">DSM 41781</strain>
    </source>
</reference>
<dbReference type="AlphaFoldDB" id="A0A101SUP8"/>
<feature type="region of interest" description="Disordered" evidence="1">
    <location>
        <begin position="194"/>
        <end position="245"/>
    </location>
</feature>
<evidence type="ECO:0000313" key="2">
    <source>
        <dbReference type="EMBL" id="KUN80559.1"/>
    </source>
</evidence>
<feature type="compositionally biased region" description="Low complexity" evidence="1">
    <location>
        <begin position="217"/>
        <end position="228"/>
    </location>
</feature>
<proteinExistence type="predicted"/>
<dbReference type="EMBL" id="LMWX01000047">
    <property type="protein sequence ID" value="KUN80559.1"/>
    <property type="molecule type" value="Genomic_DNA"/>
</dbReference>
<protein>
    <submittedName>
        <fullName evidence="2">Uncharacterized protein</fullName>
    </submittedName>
</protein>
<dbReference type="Proteomes" id="UP000053024">
    <property type="component" value="Unassembled WGS sequence"/>
</dbReference>
<gene>
    <name evidence="2" type="ORF">AQJ66_25785</name>
</gene>
<feature type="region of interest" description="Disordered" evidence="1">
    <location>
        <begin position="120"/>
        <end position="142"/>
    </location>
</feature>
<comment type="caution">
    <text evidence="2">The sequence shown here is derived from an EMBL/GenBank/DDBJ whole genome shotgun (WGS) entry which is preliminary data.</text>
</comment>
<keyword evidence="3" id="KW-1185">Reference proteome</keyword>